<dbReference type="CDD" id="cd02859">
    <property type="entry name" value="E_set_AMPKbeta_like_N"/>
    <property type="match status" value="2"/>
</dbReference>
<dbReference type="CDD" id="cd10315">
    <property type="entry name" value="CBM41_pullulanase"/>
    <property type="match status" value="2"/>
</dbReference>
<dbReference type="Pfam" id="PF03714">
    <property type="entry name" value="PUD"/>
    <property type="match status" value="2"/>
</dbReference>
<evidence type="ECO:0000256" key="2">
    <source>
        <dbReference type="ARBA" id="ARBA00022729"/>
    </source>
</evidence>
<feature type="region of interest" description="Disordered" evidence="10">
    <location>
        <begin position="2123"/>
        <end position="2160"/>
    </location>
</feature>
<dbReference type="Pfam" id="PF02922">
    <property type="entry name" value="CBM_48"/>
    <property type="match status" value="1"/>
</dbReference>
<dbReference type="SMART" id="SM01065">
    <property type="entry name" value="CBM_2"/>
    <property type="match status" value="1"/>
</dbReference>
<dbReference type="CDD" id="cd11341">
    <property type="entry name" value="AmyAc_Pullulanase_LD-like"/>
    <property type="match status" value="1"/>
</dbReference>
<proteinExistence type="inferred from homology"/>
<dbReference type="Gene3D" id="2.60.40.1110">
    <property type="match status" value="2"/>
</dbReference>
<dbReference type="InterPro" id="IPR005323">
    <property type="entry name" value="CBM41_pullulanase"/>
</dbReference>
<dbReference type="SUPFAM" id="SSF49452">
    <property type="entry name" value="Starch-binding domain-like"/>
    <property type="match status" value="2"/>
</dbReference>
<keyword evidence="4" id="KW-0106">Calcium</keyword>
<evidence type="ECO:0000256" key="9">
    <source>
        <dbReference type="ARBA" id="ARBA00031076"/>
    </source>
</evidence>
<evidence type="ECO:0000259" key="13">
    <source>
        <dbReference type="SMART" id="SM01065"/>
    </source>
</evidence>
<dbReference type="InterPro" id="IPR013784">
    <property type="entry name" value="Carb-bd-like_fold"/>
</dbReference>
<organism evidence="14 15">
    <name type="scientific">Robertmurraya mangrovi</name>
    <dbReference type="NCBI Taxonomy" id="3098077"/>
    <lineage>
        <taxon>Bacteria</taxon>
        <taxon>Bacillati</taxon>
        <taxon>Bacillota</taxon>
        <taxon>Bacilli</taxon>
        <taxon>Bacillales</taxon>
        <taxon>Bacillaceae</taxon>
        <taxon>Robertmurraya</taxon>
    </lineage>
</organism>
<evidence type="ECO:0000256" key="1">
    <source>
        <dbReference type="ARBA" id="ARBA00008061"/>
    </source>
</evidence>
<feature type="domain" description="Glycosyl hydrolase family 13 catalytic" evidence="12">
    <location>
        <begin position="632"/>
        <end position="1047"/>
    </location>
</feature>
<keyword evidence="2" id="KW-0732">Signal</keyword>
<dbReference type="EMBL" id="JAXOFX010000004">
    <property type="protein sequence ID" value="MDZ5471857.1"/>
    <property type="molecule type" value="Genomic_DNA"/>
</dbReference>
<keyword evidence="15" id="KW-1185">Reference proteome</keyword>
<keyword evidence="3 14" id="KW-0378">Hydrolase</keyword>
<feature type="domain" description="BIG2" evidence="11">
    <location>
        <begin position="1155"/>
        <end position="1234"/>
    </location>
</feature>
<accession>A0ABU5IXH6</accession>
<dbReference type="InterPro" id="IPR013780">
    <property type="entry name" value="Glyco_hydro_b"/>
</dbReference>
<evidence type="ECO:0000256" key="4">
    <source>
        <dbReference type="ARBA" id="ARBA00022837"/>
    </source>
</evidence>
<dbReference type="EC" id="3.2.1.41" evidence="7"/>
<evidence type="ECO:0000259" key="11">
    <source>
        <dbReference type="SMART" id="SM00635"/>
    </source>
</evidence>
<evidence type="ECO:0000256" key="3">
    <source>
        <dbReference type="ARBA" id="ARBA00022801"/>
    </source>
</evidence>
<dbReference type="InterPro" id="IPR017853">
    <property type="entry name" value="GH"/>
</dbReference>
<dbReference type="Gene3D" id="2.60.40.1080">
    <property type="match status" value="2"/>
</dbReference>
<dbReference type="InterPro" id="IPR041498">
    <property type="entry name" value="Big_6"/>
</dbReference>
<feature type="domain" description="Glycosyl hydrolase family 13 catalytic" evidence="12">
    <location>
        <begin position="1637"/>
        <end position="2030"/>
    </location>
</feature>
<reference evidence="14 15" key="1">
    <citation type="submission" date="2023-11" db="EMBL/GenBank/DDBJ databases">
        <title>Bacillus jintuensis, isolated from a mudflat on the Beibu Gulf coast.</title>
        <authorList>
            <person name="Li M."/>
        </authorList>
    </citation>
    <scope>NUCLEOTIDE SEQUENCE [LARGE SCALE GENOMIC DNA]</scope>
    <source>
        <strain evidence="14 15">31A1R</strain>
    </source>
</reference>
<dbReference type="InterPro" id="IPR006047">
    <property type="entry name" value="GH13_cat_dom"/>
</dbReference>
<gene>
    <name evidence="14" type="primary">pulA</name>
    <name evidence="14" type="ORF">SM124_08855</name>
</gene>
<evidence type="ECO:0000256" key="6">
    <source>
        <dbReference type="ARBA" id="ARBA00023965"/>
    </source>
</evidence>
<dbReference type="NCBIfam" id="TIGR02104">
    <property type="entry name" value="pulA_typeI"/>
    <property type="match status" value="1"/>
</dbReference>
<comment type="caution">
    <text evidence="14">The sequence shown here is derived from an EMBL/GenBank/DDBJ whole genome shotgun (WGS) entry which is preliminary data.</text>
</comment>
<dbReference type="InterPro" id="IPR032640">
    <property type="entry name" value="AMPK1_CBM"/>
</dbReference>
<evidence type="ECO:0000313" key="15">
    <source>
        <dbReference type="Proteomes" id="UP001290455"/>
    </source>
</evidence>
<dbReference type="Gene3D" id="2.60.40.10">
    <property type="entry name" value="Immunoglobulins"/>
    <property type="match status" value="4"/>
</dbReference>
<evidence type="ECO:0000256" key="7">
    <source>
        <dbReference type="ARBA" id="ARBA00024062"/>
    </source>
</evidence>
<dbReference type="SMART" id="SM00635">
    <property type="entry name" value="BID_2"/>
    <property type="match status" value="2"/>
</dbReference>
<dbReference type="Pfam" id="PF17936">
    <property type="entry name" value="Big_6"/>
    <property type="match status" value="1"/>
</dbReference>
<dbReference type="Pfam" id="PF00128">
    <property type="entry name" value="Alpha-amylase"/>
    <property type="match status" value="2"/>
</dbReference>
<dbReference type="PANTHER" id="PTHR43002">
    <property type="entry name" value="GLYCOGEN DEBRANCHING ENZYME"/>
    <property type="match status" value="1"/>
</dbReference>
<dbReference type="SUPFAM" id="SSF81296">
    <property type="entry name" value="E set domains"/>
    <property type="match status" value="3"/>
</dbReference>
<comment type="similarity">
    <text evidence="1">Belongs to the glycosyl hydrolase 13 family.</text>
</comment>
<dbReference type="CDD" id="cd02860">
    <property type="entry name" value="E_set_Pullulanase"/>
    <property type="match status" value="1"/>
</dbReference>
<feature type="domain" description="BIG2" evidence="11">
    <location>
        <begin position="1239"/>
        <end position="1318"/>
    </location>
</feature>
<dbReference type="InterPro" id="IPR014756">
    <property type="entry name" value="Ig_E-set"/>
</dbReference>
<comment type="catalytic activity">
    <reaction evidence="6">
        <text>Hydrolysis of (1-&gt;6)-alpha-D-glucosidic linkages in pullulan, amylopectin and glycogen, and in the alpha- and beta-limit dextrins of amylopectin and glycogen.</text>
        <dbReference type="EC" id="3.2.1.41"/>
    </reaction>
</comment>
<dbReference type="SUPFAM" id="SSF51011">
    <property type="entry name" value="Glycosyl hydrolase domain"/>
    <property type="match status" value="1"/>
</dbReference>
<dbReference type="Pfam" id="PF21653">
    <property type="entry name" value="pulA_all-beta"/>
    <property type="match status" value="1"/>
</dbReference>
<dbReference type="InterPro" id="IPR008964">
    <property type="entry name" value="Invasin/intimin_cell_adhesion"/>
</dbReference>
<dbReference type="Proteomes" id="UP001290455">
    <property type="component" value="Unassembled WGS sequence"/>
</dbReference>
<evidence type="ECO:0000313" key="14">
    <source>
        <dbReference type="EMBL" id="MDZ5471857.1"/>
    </source>
</evidence>
<sequence length="2225" mass="246370">MSKPRIRAFSIVMVFALILQLFSGIAPYANVSAQTETKSPIIHDDGSVTFNYVSKGETAVFVVGSFTDWDTAKAIEMTKQDEIYTVKIPPLEKGNYEYKFLLNNRSWDENTTDPLNSQTSGGNSAFTIGEKAPVTESPVINADGTTTFKFTGDANRVRVAGSFTSWQDGAKDMTKVDGVWQLTFELAPGTYQYKFILDEGNWITDPGNSKELDGNSALYVPGLIVTSSNNVEKGKSLELTAKMLDQSGRESAATPQWSIKDERAGITLTDNVIKVDSSYEVKADDTVTVQATQDGKSAEKVINILNQTYSYTINYYRFDGNQSNWDMWLWEDGKEGAAYPFTSTTEDGFATATVEFSSNQLNIIPRPGNWTTQDLTRKIEIKEGNSIEVWIVQDVQEIYYQKPDLSASVQAALMDSLQEINVKVNKNLADSTTFKLMDVEANQEIPTTVTKLSNDKVKLTIQDPTQVDVRKVYEVQATGYASKNVTMRNVLNDDMFYYGGNDLGFTYSSSGTTFKLWAPTAKNVSVALYDDQGNYEGPFVRDNTGGQETEMTRAENGVWSTTLNGDRAGKYYLYKVEFADGTVNYAVDPYAVSTSPNGQRTAIIDLSSTNPSNFKPQEKPTLVSPTETILYELHVRDFSIDENSGMTNKGKYKAFTETGTKGPNGVKTGVDSLKELGITHVHLLPSYDFGSVNELTVDDPNSSDPKFNWGYDPIHFNVPEGSYSTNPADPTSRVKEFKEMVQALHDQGIRVVMDVVYNHTYMPESTQLKGGSPFDLIVPGYYYRTDNEGKITNGSGTGNEVASERPMIRKYIKDSVKYWAKEYGVDGFRFDLMGLIDRQTMSELTKELKEEVDPTILIYGEPWTGGSTSLDAAFQNFKGTQKDQGYAVFNDNLRGAIKGGSDDNSTGFATGSEGRENDIVTGLKGAITDFTNRPSETINYVTAHDNLNLWDKLMKIAGTDISKDPHASITEANVLDNEHVKRSLLANGIVLTSQGIPFIHAGEEMLRSKYGDHNSYKSSDEINKIRWELKDQYQPVFDYYKGLIELRKAHPAFKMNSKTTIEQNLQVTKANENVVAYELKNFANNDTWKNIVVIYNANQTAKEVSLPSNREWNIVVDHTSAGTDTIRTVTGDKVSVEPLSMMVLYDEKEADYTAEVTSVDLNTTDFAMNPGSSKTILAYVKDQKGRIMTDQTVEWSTSNEDVATVVNGKVTGVKNGTATITAAVGSVKASVEVSVATLAPKTITISGDKSVYETYSTQLTALVRDQFNQEMLGSKVTWKSSDTSVATVDGTGKVSGIKPGSVTITATAGDATASLELTVKENVQRYVRIKYVRPDQDFKEWNIWVWNTGVKNDQIDFTEFDGDTAIANIEIAPTTESIGFLIRKGTDWSTAKISPDSDDHNIKIDRDEVITKVTVVTGVPGQTVVPAVKGPVLEDGNVTFFYRDEALYQKDEMHTIDNVKVKVAGKEYAMTYNEKNEYFSYKLENIDPGSYEYSFLLTKAGETTEVTDPKNTKDGKSVITYTLPKVSIEAAVNPAQISHNENAVLSVNVTTEEEVSFKEMYVDLTPLGGKSKVNIDPAVGAVTIAASDSIPAGMKTLSVTVVDEFGNKHKQIASVDVKARTYQGKLDFDWDEARIYFMLTDRFLDGDKSNNHPLGYDPNHDEAYHGGDFRGIINKLDYLEDLGINTIWISPIVDNIDFNKGADFKTKDGLEAKQYAYHGYWAKDFTKIDETLGDLETFKELIDKAHARGMKIMVDIVLNHTGYGMNKIKDNWKDLEGLPTEEERAVFKDMLRTVNEDPTVRGELDELPDFKTEDPAVRDQIIKWQTAWLEKARTASGGTIDYFRVDTVKHVEEATWMAFKNELTKIDPNFKLIGEYWGASISNDGGYLGTGQMDSLLDFDFKEKARDFVNGNIDGVESYLTERNNKLNSSHMLGQFLSSHDQDGFLSEYVGGDVGKLKVAAALQITSKGQPVIYYGEELGNSGKSSWVSNNGVISEFGKNRASMPWDKYESKDAATVDLHDHYAKLLNIRADYSKVFSKGARTKVAGGDADKYVVIEREYNGEAIYVGMNTTAEAKQVTVPVDFAAGTKVQDVYSGKKYSVNENKEVIVDLASRNDGGTFILAASKGDDDGGEDKDTTPPAKPEVDKVTDKDPQVRGTAEEGSTVYVKVGNKVIGTAEAKNKGKFHVKLDKQKVGTVLTVYVVDLAGNKSEDVLVKVESKHPLKK</sequence>
<dbReference type="InterPro" id="IPR003343">
    <property type="entry name" value="Big_2"/>
</dbReference>
<dbReference type="RefSeq" id="WP_322446147.1">
    <property type="nucleotide sequence ID" value="NZ_JAXOFX010000004.1"/>
</dbReference>
<protein>
    <recommendedName>
        <fullName evidence="7">pullulanase</fullName>
        <ecNumber evidence="7">3.2.1.41</ecNumber>
    </recommendedName>
    <alternativeName>
        <fullName evidence="8">Alpha-dextrin endo-1,6-alpha-glucosidase</fullName>
    </alternativeName>
    <alternativeName>
        <fullName evidence="9">Pullulan 6-glucanohydrolase</fullName>
    </alternativeName>
</protein>
<dbReference type="InterPro" id="IPR049117">
    <property type="entry name" value="pulA_all-beta"/>
</dbReference>
<dbReference type="InterPro" id="IPR004193">
    <property type="entry name" value="Glyco_hydro_13_N"/>
</dbReference>
<dbReference type="GO" id="GO:0051060">
    <property type="term" value="F:pullulanase activity"/>
    <property type="evidence" value="ECO:0007669"/>
    <property type="project" value="UniProtKB-EC"/>
</dbReference>
<evidence type="ECO:0000256" key="8">
    <source>
        <dbReference type="ARBA" id="ARBA00029618"/>
    </source>
</evidence>
<dbReference type="InterPro" id="IPR002044">
    <property type="entry name" value="CBM20"/>
</dbReference>
<dbReference type="InterPro" id="IPR011840">
    <property type="entry name" value="PulA_typeI"/>
</dbReference>
<dbReference type="SMART" id="SM00642">
    <property type="entry name" value="Aamy"/>
    <property type="match status" value="2"/>
</dbReference>
<dbReference type="InterPro" id="IPR013783">
    <property type="entry name" value="Ig-like_fold"/>
</dbReference>
<dbReference type="Pfam" id="PF02368">
    <property type="entry name" value="Big_2"/>
    <property type="match status" value="2"/>
</dbReference>
<feature type="compositionally biased region" description="Basic and acidic residues" evidence="10">
    <location>
        <begin position="2126"/>
        <end position="2154"/>
    </location>
</feature>
<evidence type="ECO:0000256" key="10">
    <source>
        <dbReference type="SAM" id="MobiDB-lite"/>
    </source>
</evidence>
<evidence type="ECO:0000259" key="12">
    <source>
        <dbReference type="SMART" id="SM00642"/>
    </source>
</evidence>
<feature type="domain" description="CBM20" evidence="13">
    <location>
        <begin position="45"/>
        <end position="127"/>
    </location>
</feature>
<dbReference type="SUPFAM" id="SSF49373">
    <property type="entry name" value="Invasin/intimin cell-adhesion fragments"/>
    <property type="match status" value="2"/>
</dbReference>
<dbReference type="SUPFAM" id="SSF51445">
    <property type="entry name" value="(Trans)glycosidases"/>
    <property type="match status" value="2"/>
</dbReference>
<dbReference type="Gene3D" id="3.20.20.80">
    <property type="entry name" value="Glycosidases"/>
    <property type="match status" value="2"/>
</dbReference>
<dbReference type="Gene3D" id="2.60.40.1180">
    <property type="entry name" value="Golgi alpha-mannosidase II"/>
    <property type="match status" value="2"/>
</dbReference>
<name>A0ABU5IXH6_9BACI</name>
<evidence type="ECO:0000256" key="5">
    <source>
        <dbReference type="ARBA" id="ARBA00023295"/>
    </source>
</evidence>
<keyword evidence="5 14" id="KW-0326">Glycosidase</keyword>
<dbReference type="Pfam" id="PF16561">
    <property type="entry name" value="AMPK1_CBM"/>
    <property type="match status" value="2"/>
</dbReference>